<evidence type="ECO:0000256" key="8">
    <source>
        <dbReference type="ARBA" id="ARBA00047417"/>
    </source>
</evidence>
<feature type="region of interest" description="Disordered" evidence="12">
    <location>
        <begin position="370"/>
        <end position="394"/>
    </location>
</feature>
<accession>A0A2T1BYM5</accession>
<evidence type="ECO:0000256" key="2">
    <source>
        <dbReference type="ARBA" id="ARBA00001089"/>
    </source>
</evidence>
<reference evidence="13 14" key="2">
    <citation type="submission" date="2018-03" db="EMBL/GenBank/DDBJ databases">
        <title>The ancient ancestry and fast evolution of plastids.</title>
        <authorList>
            <person name="Moore K.R."/>
            <person name="Magnabosco C."/>
            <person name="Momper L."/>
            <person name="Gold D.A."/>
            <person name="Bosak T."/>
            <person name="Fournier G.P."/>
        </authorList>
    </citation>
    <scope>NUCLEOTIDE SEQUENCE [LARGE SCALE GENOMIC DNA]</scope>
    <source>
        <strain evidence="13 14">CCAP 1448/3</strain>
    </source>
</reference>
<evidence type="ECO:0000256" key="12">
    <source>
        <dbReference type="SAM" id="MobiDB-lite"/>
    </source>
</evidence>
<dbReference type="InterPro" id="IPR043137">
    <property type="entry name" value="GGT_ssub_C"/>
</dbReference>
<dbReference type="InterPro" id="IPR000101">
    <property type="entry name" value="GGT_peptidase"/>
</dbReference>
<comment type="similarity">
    <text evidence="3 11">Belongs to the gamma-glutamyltransferase family.</text>
</comment>
<feature type="binding site" evidence="10">
    <location>
        <begin position="409"/>
        <end position="411"/>
    </location>
    <ligand>
        <name>L-glutamate</name>
        <dbReference type="ChEBI" id="CHEBI:29985"/>
    </ligand>
</feature>
<comment type="catalytic activity">
    <reaction evidence="2 11">
        <text>glutathione + H2O = L-cysteinylglycine + L-glutamate</text>
        <dbReference type="Rhea" id="RHEA:28807"/>
        <dbReference type="ChEBI" id="CHEBI:15377"/>
        <dbReference type="ChEBI" id="CHEBI:29985"/>
        <dbReference type="ChEBI" id="CHEBI:57925"/>
        <dbReference type="ChEBI" id="CHEBI:61694"/>
        <dbReference type="EC" id="3.4.19.13"/>
    </reaction>
</comment>
<dbReference type="Proteomes" id="UP000238762">
    <property type="component" value="Unassembled WGS sequence"/>
</dbReference>
<feature type="binding site" evidence="10">
    <location>
        <position position="433"/>
    </location>
    <ligand>
        <name>L-glutamate</name>
        <dbReference type="ChEBI" id="CHEBI:29985"/>
    </ligand>
</feature>
<keyword evidence="4 11" id="KW-0808">Transferase</keyword>
<name>A0A2T1BYM5_9CYAN</name>
<evidence type="ECO:0000256" key="1">
    <source>
        <dbReference type="ARBA" id="ARBA00001049"/>
    </source>
</evidence>
<dbReference type="UniPathway" id="UPA00204"/>
<dbReference type="PANTHER" id="PTHR43199:SF1">
    <property type="entry name" value="GLUTATHIONE HYDROLASE PROENZYME"/>
    <property type="match status" value="1"/>
</dbReference>
<feature type="compositionally biased region" description="Polar residues" evidence="12">
    <location>
        <begin position="371"/>
        <end position="394"/>
    </location>
</feature>
<evidence type="ECO:0000313" key="14">
    <source>
        <dbReference type="Proteomes" id="UP000238762"/>
    </source>
</evidence>
<sequence length="582" mass="62899">MALFGSVYHPLTYLYNGASWILCQNTIAPSCVRTSEPEAYRSSPKSTATLARKEMVVTTHHLASKVGEQILAQGGNAIDAAVAIGYALAVVDPCCGNIGGGGFMLIRLANGKEIFLNFRERAPLAATPDMYLDAQGKPIKSLSTQGYLAVGVPGTVKGLDTALSKYGTMSRTQVMAPAIALAKVGFILYDADAKILQQAKSKVQSDPAASAIFLKQGSRVYQSGDRPIQTDLARTLETISQQGVDAFYQGQIAREIASYSQKQGGILQIEDFTNYKVTESPPLRCSYRGYEVVTTPPPGGGVTLCQMLNILEGYQIPKLERTSSQRWHLMLSAMFFAYRDRNTYLGDPDFVNIPVKRLLSADYTRSLRAQIPQQQALSPKSDTNTPEGNNTTHYSVIDRQGNAVSVTYTINSYFGAGVVAGNTGFLLNNEMDDFTAKVGVANSYGLKQGEKNAIAPFKQPLSSMSPTIVLKDGKPLLITGSPGGSTIPTTVLQVISNVIDYGMSVESAVNTPRIHYQGSPNWVLTEPFALPSQTVQQLWDRGYKVVPFVSWGAAESIGIDREMREIWGVNDVRKPAGAAAGN</sequence>
<keyword evidence="6 11" id="KW-0865">Zymogen</keyword>
<dbReference type="InterPro" id="IPR055262">
    <property type="entry name" value="GGT_CS"/>
</dbReference>
<comment type="pathway">
    <text evidence="11">Sulfur metabolism; glutathione metabolism.</text>
</comment>
<feature type="binding site" evidence="10">
    <location>
        <begin position="462"/>
        <end position="463"/>
    </location>
    <ligand>
        <name>L-glutamate</name>
        <dbReference type="ChEBI" id="CHEBI:29985"/>
    </ligand>
</feature>
<dbReference type="GO" id="GO:0006751">
    <property type="term" value="P:glutathione catabolic process"/>
    <property type="evidence" value="ECO:0007669"/>
    <property type="project" value="UniProtKB-UniRule"/>
</dbReference>
<dbReference type="InterPro" id="IPR051792">
    <property type="entry name" value="GGT_bact"/>
</dbReference>
<feature type="active site" description="Nucleophile" evidence="9">
    <location>
        <position position="391"/>
    </location>
</feature>
<evidence type="ECO:0000313" key="13">
    <source>
        <dbReference type="EMBL" id="PSB01044.1"/>
    </source>
</evidence>
<evidence type="ECO:0000256" key="5">
    <source>
        <dbReference type="ARBA" id="ARBA00022801"/>
    </source>
</evidence>
<dbReference type="NCBIfam" id="TIGR00066">
    <property type="entry name" value="g_glut_trans"/>
    <property type="match status" value="1"/>
</dbReference>
<dbReference type="Gene3D" id="3.60.20.40">
    <property type="match status" value="1"/>
</dbReference>
<comment type="caution">
    <text evidence="13">The sequence shown here is derived from an EMBL/GenBank/DDBJ whole genome shotgun (WGS) entry which is preliminary data.</text>
</comment>
<evidence type="ECO:0000256" key="10">
    <source>
        <dbReference type="PIRSR" id="PIRSR600101-2"/>
    </source>
</evidence>
<evidence type="ECO:0000256" key="7">
    <source>
        <dbReference type="ARBA" id="ARBA00023315"/>
    </source>
</evidence>
<gene>
    <name evidence="13" type="primary">ggt</name>
    <name evidence="13" type="ORF">C7B64_20375</name>
</gene>
<dbReference type="EMBL" id="PVWJ01000136">
    <property type="protein sequence ID" value="PSB01044.1"/>
    <property type="molecule type" value="Genomic_DNA"/>
</dbReference>
<evidence type="ECO:0000256" key="9">
    <source>
        <dbReference type="PIRSR" id="PIRSR600101-1"/>
    </source>
</evidence>
<dbReference type="GO" id="GO:0036374">
    <property type="term" value="F:glutathione hydrolase activity"/>
    <property type="evidence" value="ECO:0007669"/>
    <property type="project" value="UniProtKB-UniRule"/>
</dbReference>
<keyword evidence="7 11" id="KW-0012">Acyltransferase</keyword>
<dbReference type="GO" id="GO:0103068">
    <property type="term" value="F:leukotriene C4 gamma-glutamyl transferase activity"/>
    <property type="evidence" value="ECO:0007669"/>
    <property type="project" value="UniProtKB-EC"/>
</dbReference>
<dbReference type="OrthoDB" id="9781342at2"/>
<organism evidence="13 14">
    <name type="scientific">Merismopedia glauca CCAP 1448/3</name>
    <dbReference type="NCBI Taxonomy" id="1296344"/>
    <lineage>
        <taxon>Bacteria</taxon>
        <taxon>Bacillati</taxon>
        <taxon>Cyanobacteriota</taxon>
        <taxon>Cyanophyceae</taxon>
        <taxon>Synechococcales</taxon>
        <taxon>Merismopediaceae</taxon>
        <taxon>Merismopedia</taxon>
    </lineage>
</organism>
<feature type="binding site" evidence="10">
    <location>
        <position position="484"/>
    </location>
    <ligand>
        <name>L-glutamate</name>
        <dbReference type="ChEBI" id="CHEBI:29985"/>
    </ligand>
</feature>
<evidence type="ECO:0000256" key="4">
    <source>
        <dbReference type="ARBA" id="ARBA00022679"/>
    </source>
</evidence>
<dbReference type="PRINTS" id="PR01210">
    <property type="entry name" value="GGTRANSPTASE"/>
</dbReference>
<comment type="catalytic activity">
    <reaction evidence="1 11">
        <text>an S-substituted glutathione + H2O = an S-substituted L-cysteinylglycine + L-glutamate</text>
        <dbReference type="Rhea" id="RHEA:59468"/>
        <dbReference type="ChEBI" id="CHEBI:15377"/>
        <dbReference type="ChEBI" id="CHEBI:29985"/>
        <dbReference type="ChEBI" id="CHEBI:90779"/>
        <dbReference type="ChEBI" id="CHEBI:143103"/>
        <dbReference type="EC" id="3.4.19.13"/>
    </reaction>
</comment>
<keyword evidence="14" id="KW-1185">Reference proteome</keyword>
<dbReference type="Gene3D" id="1.10.246.130">
    <property type="match status" value="1"/>
</dbReference>
<dbReference type="SUPFAM" id="SSF56235">
    <property type="entry name" value="N-terminal nucleophile aminohydrolases (Ntn hydrolases)"/>
    <property type="match status" value="1"/>
</dbReference>
<feature type="binding site" evidence="10">
    <location>
        <position position="119"/>
    </location>
    <ligand>
        <name>L-glutamate</name>
        <dbReference type="ChEBI" id="CHEBI:29985"/>
    </ligand>
</feature>
<evidence type="ECO:0000256" key="3">
    <source>
        <dbReference type="ARBA" id="ARBA00009381"/>
    </source>
</evidence>
<dbReference type="EC" id="2.3.2.2" evidence="11"/>
<dbReference type="InterPro" id="IPR043138">
    <property type="entry name" value="GGT_lsub"/>
</dbReference>
<dbReference type="PANTHER" id="PTHR43199">
    <property type="entry name" value="GLUTATHIONE HYDROLASE"/>
    <property type="match status" value="1"/>
</dbReference>
<keyword evidence="11" id="KW-0317">Glutathione biosynthesis</keyword>
<dbReference type="AlphaFoldDB" id="A0A2T1BYM5"/>
<evidence type="ECO:0000256" key="6">
    <source>
        <dbReference type="ARBA" id="ARBA00023145"/>
    </source>
</evidence>
<dbReference type="GO" id="GO:0006750">
    <property type="term" value="P:glutathione biosynthetic process"/>
    <property type="evidence" value="ECO:0007669"/>
    <property type="project" value="UniProtKB-KW"/>
</dbReference>
<comment type="PTM">
    <text evidence="11">Cleaved by autocatalysis into a large and a small subunit.</text>
</comment>
<dbReference type="InterPro" id="IPR029055">
    <property type="entry name" value="Ntn_hydrolases_N"/>
</dbReference>
<keyword evidence="5 11" id="KW-0378">Hydrolase</keyword>
<dbReference type="Pfam" id="PF01019">
    <property type="entry name" value="G_glu_transpept"/>
    <property type="match status" value="1"/>
</dbReference>
<reference evidence="13 14" key="1">
    <citation type="submission" date="2018-02" db="EMBL/GenBank/DDBJ databases">
        <authorList>
            <person name="Cohen D.B."/>
            <person name="Kent A.D."/>
        </authorList>
    </citation>
    <scope>NUCLEOTIDE SEQUENCE [LARGE SCALE GENOMIC DNA]</scope>
    <source>
        <strain evidence="13 14">CCAP 1448/3</strain>
    </source>
</reference>
<evidence type="ECO:0000256" key="11">
    <source>
        <dbReference type="RuleBase" id="RU368036"/>
    </source>
</evidence>
<comment type="catalytic activity">
    <reaction evidence="8 11">
        <text>an N-terminal (5-L-glutamyl)-[peptide] + an alpha-amino acid = 5-L-glutamyl amino acid + an N-terminal L-alpha-aminoacyl-[peptide]</text>
        <dbReference type="Rhea" id="RHEA:23904"/>
        <dbReference type="Rhea" id="RHEA-COMP:9780"/>
        <dbReference type="Rhea" id="RHEA-COMP:9795"/>
        <dbReference type="ChEBI" id="CHEBI:77644"/>
        <dbReference type="ChEBI" id="CHEBI:78597"/>
        <dbReference type="ChEBI" id="CHEBI:78599"/>
        <dbReference type="ChEBI" id="CHEBI:78608"/>
        <dbReference type="EC" id="2.3.2.2"/>
    </reaction>
</comment>
<proteinExistence type="inferred from homology"/>
<protein>
    <recommendedName>
        <fullName evidence="11">Glutathione hydrolase proenzyme</fullName>
        <ecNumber evidence="11">2.3.2.2</ecNumber>
        <ecNumber evidence="11">3.4.19.13</ecNumber>
    </recommendedName>
    <component>
        <recommendedName>
            <fullName evidence="11">Glutathione hydrolase large chain</fullName>
        </recommendedName>
    </component>
    <component>
        <recommendedName>
            <fullName evidence="11">Glutathione hydrolase small chain</fullName>
        </recommendedName>
    </component>
</protein>
<dbReference type="PROSITE" id="PS00462">
    <property type="entry name" value="G_GLU_TRANSPEPTIDASE"/>
    <property type="match status" value="1"/>
</dbReference>
<dbReference type="EC" id="3.4.19.13" evidence="11"/>
<comment type="subunit">
    <text evidence="11">This enzyme consists of two polypeptide chains, which are synthesized in precursor form from a single polypeptide.</text>
</comment>